<dbReference type="SUPFAM" id="SSF50475">
    <property type="entry name" value="FMN-binding split barrel"/>
    <property type="match status" value="1"/>
</dbReference>
<dbReference type="EMBL" id="CAJQZC010000008">
    <property type="protein sequence ID" value="CAG4910913.1"/>
    <property type="molecule type" value="Genomic_DNA"/>
</dbReference>
<evidence type="ECO:0008006" key="3">
    <source>
        <dbReference type="Google" id="ProtNLM"/>
    </source>
</evidence>
<comment type="caution">
    <text evidence="1">The sequence shown here is derived from an EMBL/GenBank/DDBJ whole genome shotgun (WGS) entry which is preliminary data.</text>
</comment>
<evidence type="ECO:0000313" key="1">
    <source>
        <dbReference type="EMBL" id="CAG4910913.1"/>
    </source>
</evidence>
<gene>
    <name evidence="1" type="ORF">LMG31841_04012</name>
</gene>
<dbReference type="Gene3D" id="2.30.110.10">
    <property type="entry name" value="Electron Transport, Fmn-binding Protein, Chain A"/>
    <property type="match status" value="1"/>
</dbReference>
<dbReference type="Proteomes" id="UP000789704">
    <property type="component" value="Unassembled WGS sequence"/>
</dbReference>
<organism evidence="1 2">
    <name type="scientific">Paraburkholderia saeva</name>
    <dbReference type="NCBI Taxonomy" id="2777537"/>
    <lineage>
        <taxon>Bacteria</taxon>
        <taxon>Pseudomonadati</taxon>
        <taxon>Pseudomonadota</taxon>
        <taxon>Betaproteobacteria</taxon>
        <taxon>Burkholderiales</taxon>
        <taxon>Burkholderiaceae</taxon>
        <taxon>Paraburkholderia</taxon>
    </lineage>
</organism>
<keyword evidence="2" id="KW-1185">Reference proteome</keyword>
<dbReference type="RefSeq" id="WP_407674310.1">
    <property type="nucleotide sequence ID" value="NZ_CAJQYX010000005.1"/>
</dbReference>
<name>A0A9N8X2K8_9BURK</name>
<accession>A0A9N8X2K8</accession>
<proteinExistence type="predicted"/>
<reference evidence="1" key="1">
    <citation type="submission" date="2021-04" db="EMBL/GenBank/DDBJ databases">
        <authorList>
            <person name="Vanwijnsberghe S."/>
        </authorList>
    </citation>
    <scope>NUCLEOTIDE SEQUENCE</scope>
    <source>
        <strain evidence="1">LMG 31841</strain>
    </source>
</reference>
<dbReference type="InterPro" id="IPR012349">
    <property type="entry name" value="Split_barrel_FMN-bd"/>
</dbReference>
<dbReference type="PANTHER" id="PTHR34071:SF2">
    <property type="entry name" value="FLAVIN-NUCLEOTIDE-BINDING PROTEIN"/>
    <property type="match status" value="1"/>
</dbReference>
<dbReference type="Pfam" id="PF12900">
    <property type="entry name" value="Pyridox_ox_2"/>
    <property type="match status" value="1"/>
</dbReference>
<dbReference type="InterPro" id="IPR024747">
    <property type="entry name" value="Pyridox_Oxase-rel"/>
</dbReference>
<dbReference type="AlphaFoldDB" id="A0A9N8X2K8"/>
<sequence>MDMKATAPSERTRVRRVAERAGYEREQLNAIVDAAHVCHVAFTDERGTHCIPTACWREGDHLYIHGSNGSRLIKQAASGMQICVTITHLDGLVLARSAFHHSMNYRSAIIYGVCERVPDEQKPAVLRAFMETIARGRSREARPGNPKELAATTVLRIALDEFACKTRTGGPKDDEEDMNLPVWAGVLPLELAPRPAVPDASYDHVPDYVANWR</sequence>
<dbReference type="PANTHER" id="PTHR34071">
    <property type="entry name" value="5-NITROIMIDAZOLE ANTIBIOTICS RESISTANCE PROTEIN, NIMA-FAMILY-RELATED PROTEIN-RELATED"/>
    <property type="match status" value="1"/>
</dbReference>
<evidence type="ECO:0000313" key="2">
    <source>
        <dbReference type="Proteomes" id="UP000789704"/>
    </source>
</evidence>
<protein>
    <recommendedName>
        <fullName evidence="3">Pyridoxamine 5'-phosphate oxidase family protein</fullName>
    </recommendedName>
</protein>